<sequence>MLVLSLLLASSAFAAAQTARVVGHIEPCAKISARVAANETQLPATLAFKCLDSVPVDVEGNKKLIDELKLIWQFESDIAWLKNPPSTFELGPTDLIAELDKIKQNLASFSSEYVVQLAIWSITVKTGNFHMTWRPDILQVFDWTRQVQVVSLSEDGKSLPKVFLLNDAALAAFTNSSSGKISPIATINGQKVDEFLEEVAAREQWSDKDGQLNRVFSRESEAGTFFKQSEYDGGFTNITFANGTTVSYENVAATSQEWNGVIDGHTFFQTFCTGDIYGYKPNETGAEAKKALDNGLAKRSIPENYPAAIAKDGSESIAGYFLNTHGYQDTAVLKVIDFSPGNETANLEYQAAAKRFLEECVKNKKKNLIIDLRENGGGDTKLLLDLFMQLFPKDTPFSAQRNRVHELYAAIGDAVVEIRKNSTALQVLKEAVNGVQEGAKVEQLFRDWAYWQLITAEGKNFKDWRDFTGPYLNHDDLVTSVWRYNYSSSPKQQFNPFAKENIVMFTDGLCGSSCASFHEELKNIAGVKSVVVGGRPRNAPMQAVTGAKGGEVRYNVQVPMMAASLINATQNLGSTTALSTLVYEAAMVSQLLIRAGESARYQTQEQIRKGDETETPLQFIYEAADCKIFYTLKTLTNPQEAWIAAWNAFKDPKKNCVPGSTGHKSSISGGFKPYGSGPLKSTNNSSKAHGEITPTALPATGTAKPNIETAPIFNPSTHKPLNGTVPHATGSFSPVATGASGSGTPVRPNAPIYTGAASVRYRSVGGVLGAVLGALVMVL</sequence>
<gene>
    <name evidence="4" type="ORF">GQ43DRAFT_499809</name>
</gene>
<dbReference type="SUPFAM" id="SSF52096">
    <property type="entry name" value="ClpP/crotonase"/>
    <property type="match status" value="1"/>
</dbReference>
<accession>A0A9P4JAU0</accession>
<feature type="domain" description="Tail specific protease" evidence="2">
    <location>
        <begin position="330"/>
        <end position="527"/>
    </location>
</feature>
<dbReference type="Pfam" id="PF03572">
    <property type="entry name" value="Peptidase_S41"/>
    <property type="match status" value="1"/>
</dbReference>
<dbReference type="GO" id="GO:0008236">
    <property type="term" value="F:serine-type peptidase activity"/>
    <property type="evidence" value="ECO:0007669"/>
    <property type="project" value="InterPro"/>
</dbReference>
<dbReference type="Proteomes" id="UP000799536">
    <property type="component" value="Unassembled WGS sequence"/>
</dbReference>
<dbReference type="InterPro" id="IPR052766">
    <property type="entry name" value="S41A_metabolite_peptidase"/>
</dbReference>
<dbReference type="PANTHER" id="PTHR37049">
    <property type="entry name" value="PEPTIDASE S41 FAMILY PROTEIN"/>
    <property type="match status" value="1"/>
</dbReference>
<dbReference type="Gene3D" id="3.90.226.10">
    <property type="entry name" value="2-enoyl-CoA Hydratase, Chain A, domain 1"/>
    <property type="match status" value="1"/>
</dbReference>
<reference evidence="4" key="1">
    <citation type="journal article" date="2020" name="Stud. Mycol.">
        <title>101 Dothideomycetes genomes: a test case for predicting lifestyles and emergence of pathogens.</title>
        <authorList>
            <person name="Haridas S."/>
            <person name="Albert R."/>
            <person name="Binder M."/>
            <person name="Bloem J."/>
            <person name="Labutti K."/>
            <person name="Salamov A."/>
            <person name="Andreopoulos B."/>
            <person name="Baker S."/>
            <person name="Barry K."/>
            <person name="Bills G."/>
            <person name="Bluhm B."/>
            <person name="Cannon C."/>
            <person name="Castanera R."/>
            <person name="Culley D."/>
            <person name="Daum C."/>
            <person name="Ezra D."/>
            <person name="Gonzalez J."/>
            <person name="Henrissat B."/>
            <person name="Kuo A."/>
            <person name="Liang C."/>
            <person name="Lipzen A."/>
            <person name="Lutzoni F."/>
            <person name="Magnuson J."/>
            <person name="Mondo S."/>
            <person name="Nolan M."/>
            <person name="Ohm R."/>
            <person name="Pangilinan J."/>
            <person name="Park H.-J."/>
            <person name="Ramirez L."/>
            <person name="Alfaro M."/>
            <person name="Sun H."/>
            <person name="Tritt A."/>
            <person name="Yoshinaga Y."/>
            <person name="Zwiers L.-H."/>
            <person name="Turgeon B."/>
            <person name="Goodwin S."/>
            <person name="Spatafora J."/>
            <person name="Crous P."/>
            <person name="Grigoriev I."/>
        </authorList>
    </citation>
    <scope>NUCLEOTIDE SEQUENCE</scope>
    <source>
        <strain evidence="4">ATCC 74209</strain>
    </source>
</reference>
<feature type="signal peptide" evidence="1">
    <location>
        <begin position="1"/>
        <end position="16"/>
    </location>
</feature>
<evidence type="ECO:0000259" key="2">
    <source>
        <dbReference type="Pfam" id="PF03572"/>
    </source>
</evidence>
<dbReference type="OrthoDB" id="27214at2759"/>
<organism evidence="4 5">
    <name type="scientific">Delitschia confertaspora ATCC 74209</name>
    <dbReference type="NCBI Taxonomy" id="1513339"/>
    <lineage>
        <taxon>Eukaryota</taxon>
        <taxon>Fungi</taxon>
        <taxon>Dikarya</taxon>
        <taxon>Ascomycota</taxon>
        <taxon>Pezizomycotina</taxon>
        <taxon>Dothideomycetes</taxon>
        <taxon>Pleosporomycetidae</taxon>
        <taxon>Pleosporales</taxon>
        <taxon>Delitschiaceae</taxon>
        <taxon>Delitschia</taxon>
    </lineage>
</organism>
<evidence type="ECO:0000313" key="4">
    <source>
        <dbReference type="EMBL" id="KAF2196112.1"/>
    </source>
</evidence>
<name>A0A9P4JAU0_9PLEO</name>
<dbReference type="PANTHER" id="PTHR37049:SF4">
    <property type="entry name" value="RHODANESE DOMAIN-CONTAINING PROTEIN"/>
    <property type="match status" value="1"/>
</dbReference>
<evidence type="ECO:0000313" key="5">
    <source>
        <dbReference type="Proteomes" id="UP000799536"/>
    </source>
</evidence>
<dbReference type="Pfam" id="PF23658">
    <property type="entry name" value="PDZ_CPAF_rel"/>
    <property type="match status" value="1"/>
</dbReference>
<comment type="caution">
    <text evidence="4">The sequence shown here is derived from an EMBL/GenBank/DDBJ whole genome shotgun (WGS) entry which is preliminary data.</text>
</comment>
<keyword evidence="5" id="KW-1185">Reference proteome</keyword>
<dbReference type="EMBL" id="ML994476">
    <property type="protein sequence ID" value="KAF2196112.1"/>
    <property type="molecule type" value="Genomic_DNA"/>
</dbReference>
<feature type="chain" id="PRO_5040150582" description="Tail specific protease domain-containing protein" evidence="1">
    <location>
        <begin position="17"/>
        <end position="779"/>
    </location>
</feature>
<dbReference type="GO" id="GO:0006508">
    <property type="term" value="P:proteolysis"/>
    <property type="evidence" value="ECO:0007669"/>
    <property type="project" value="InterPro"/>
</dbReference>
<proteinExistence type="predicted"/>
<evidence type="ECO:0000256" key="1">
    <source>
        <dbReference type="SAM" id="SignalP"/>
    </source>
</evidence>
<evidence type="ECO:0008006" key="6">
    <source>
        <dbReference type="Google" id="ProtNLM"/>
    </source>
</evidence>
<dbReference type="InterPro" id="IPR005151">
    <property type="entry name" value="Tail-specific_protease"/>
</dbReference>
<protein>
    <recommendedName>
        <fullName evidence="6">Tail specific protease domain-containing protein</fullName>
    </recommendedName>
</protein>
<evidence type="ECO:0000259" key="3">
    <source>
        <dbReference type="Pfam" id="PF23658"/>
    </source>
</evidence>
<dbReference type="InterPro" id="IPR029045">
    <property type="entry name" value="ClpP/crotonase-like_dom_sf"/>
</dbReference>
<dbReference type="InterPro" id="IPR056186">
    <property type="entry name" value="PDZ_CPAF-rel"/>
</dbReference>
<keyword evidence="1" id="KW-0732">Signal</keyword>
<dbReference type="AlphaFoldDB" id="A0A9P4JAU0"/>
<feature type="domain" description="CPAF-like PDZ" evidence="3">
    <location>
        <begin position="143"/>
        <end position="258"/>
    </location>
</feature>